<evidence type="ECO:0000259" key="9">
    <source>
        <dbReference type="PROSITE" id="PS50929"/>
    </source>
</evidence>
<dbReference type="SMART" id="SM00382">
    <property type="entry name" value="AAA"/>
    <property type="match status" value="1"/>
</dbReference>
<keyword evidence="6 7" id="KW-0472">Membrane</keyword>
<dbReference type="PROSITE" id="PS00211">
    <property type="entry name" value="ABC_TRANSPORTER_1"/>
    <property type="match status" value="1"/>
</dbReference>
<evidence type="ECO:0000256" key="4">
    <source>
        <dbReference type="ARBA" id="ARBA00022840"/>
    </source>
</evidence>
<dbReference type="GO" id="GO:0005524">
    <property type="term" value="F:ATP binding"/>
    <property type="evidence" value="ECO:0007669"/>
    <property type="project" value="UniProtKB-KW"/>
</dbReference>
<dbReference type="PROSITE" id="PS50929">
    <property type="entry name" value="ABC_TM1F"/>
    <property type="match status" value="1"/>
</dbReference>
<dbReference type="InterPro" id="IPR036640">
    <property type="entry name" value="ABC1_TM_sf"/>
</dbReference>
<name>A0ABR8UAD2_9BACL</name>
<dbReference type="Gene3D" id="1.20.1560.10">
    <property type="entry name" value="ABC transporter type 1, transmembrane domain"/>
    <property type="match status" value="1"/>
</dbReference>
<evidence type="ECO:0000256" key="7">
    <source>
        <dbReference type="SAM" id="Phobius"/>
    </source>
</evidence>
<evidence type="ECO:0000313" key="11">
    <source>
        <dbReference type="Proteomes" id="UP000626786"/>
    </source>
</evidence>
<dbReference type="SUPFAM" id="SSF90123">
    <property type="entry name" value="ABC transporter transmembrane region"/>
    <property type="match status" value="1"/>
</dbReference>
<evidence type="ECO:0000313" key="10">
    <source>
        <dbReference type="EMBL" id="MBD7984987.1"/>
    </source>
</evidence>
<keyword evidence="11" id="KW-1185">Reference proteome</keyword>
<keyword evidence="4 10" id="KW-0067">ATP-binding</keyword>
<feature type="transmembrane region" description="Helical" evidence="7">
    <location>
        <begin position="161"/>
        <end position="181"/>
    </location>
</feature>
<dbReference type="InterPro" id="IPR003439">
    <property type="entry name" value="ABC_transporter-like_ATP-bd"/>
</dbReference>
<dbReference type="InterPro" id="IPR011527">
    <property type="entry name" value="ABC1_TM_dom"/>
</dbReference>
<reference evidence="10 11" key="1">
    <citation type="submission" date="2020-08" db="EMBL/GenBank/DDBJ databases">
        <title>A Genomic Blueprint of the Chicken Gut Microbiome.</title>
        <authorList>
            <person name="Gilroy R."/>
            <person name="Ravi A."/>
            <person name="Getino M."/>
            <person name="Pursley I."/>
            <person name="Horton D.L."/>
            <person name="Alikhan N.-F."/>
            <person name="Baker D."/>
            <person name="Gharbi K."/>
            <person name="Hall N."/>
            <person name="Watson M."/>
            <person name="Adriaenssens E.M."/>
            <person name="Foster-Nyarko E."/>
            <person name="Jarju S."/>
            <person name="Secka A."/>
            <person name="Antonio M."/>
            <person name="Oren A."/>
            <person name="Chaudhuri R."/>
            <person name="La Ragione R.M."/>
            <person name="Hildebrand F."/>
            <person name="Pallen M.J."/>
        </authorList>
    </citation>
    <scope>NUCLEOTIDE SEQUENCE [LARGE SCALE GENOMIC DNA]</scope>
    <source>
        <strain evidence="10 11">Sa2YVA2</strain>
    </source>
</reference>
<sequence length="581" mass="64412">MEENKKRGWKGFFGLVKKSKLPWGLYIIGLIFGFAGAGLGLLLPQYTMKIIDGQIFDNKVVFAYIGLGILAAILAASSALFSAIAGPIAKRNIQQTVWTKLMRMPIPEYNKQPSQQLISRITVDPGYIDIVVKNAKATILATFTLVSSIAIMYNMNVKLTLALLPVIPYILIVTAGVGHYTQKTQLGVQARFAGITAFFAERLQRMRLVKSFGKEEEEIEHGDEVLLKHYTAEKKRAIVDLFAEPLMQSTQAIVVGTVLIYGGILVGNGEMRVSELIGFYMYVQFIHNNVLKYGILWQTLKQARGATENIADIVEGEDEDLKRQKPMAPEIGKDLDFENVSFGYTDRKVLNNLNLTIPAGKVTAFVGPSGCGKSTILKLVERFYKPGVGRVMIGNTPAEAIHVDDWRRSIAYVAQASPLISGTIRDNITYGLDHEASIEELRQAAEHADALSFIEKFPEGFDTEVGEFGSKLSGGQRQRIAIARAFIKNAPILLLDEATASLDAKSEHAVQKALKELMKNRTTIIVAHDMDLVKEADQIIVIDKGQAIDQGTHKQLLKSNELYRQLVDIQTEKDGRMSFEF</sequence>
<evidence type="ECO:0000259" key="8">
    <source>
        <dbReference type="PROSITE" id="PS50893"/>
    </source>
</evidence>
<dbReference type="PANTHER" id="PTHR43394">
    <property type="entry name" value="ATP-DEPENDENT PERMEASE MDL1, MITOCHONDRIAL"/>
    <property type="match status" value="1"/>
</dbReference>
<feature type="domain" description="ABC transmembrane type-1" evidence="9">
    <location>
        <begin position="27"/>
        <end position="302"/>
    </location>
</feature>
<dbReference type="Gene3D" id="3.40.50.300">
    <property type="entry name" value="P-loop containing nucleotide triphosphate hydrolases"/>
    <property type="match status" value="1"/>
</dbReference>
<evidence type="ECO:0000256" key="3">
    <source>
        <dbReference type="ARBA" id="ARBA00022741"/>
    </source>
</evidence>
<feature type="transmembrane region" description="Helical" evidence="7">
    <location>
        <begin position="21"/>
        <end position="42"/>
    </location>
</feature>
<keyword evidence="3" id="KW-0547">Nucleotide-binding</keyword>
<dbReference type="InterPro" id="IPR039421">
    <property type="entry name" value="Type_1_exporter"/>
</dbReference>
<gene>
    <name evidence="10" type="ORF">H9649_10350</name>
</gene>
<keyword evidence="2 7" id="KW-0812">Transmembrane</keyword>
<protein>
    <submittedName>
        <fullName evidence="10">ABC transporter ATP-binding protein</fullName>
    </submittedName>
</protein>
<evidence type="ECO:0000256" key="6">
    <source>
        <dbReference type="ARBA" id="ARBA00023136"/>
    </source>
</evidence>
<accession>A0ABR8UAD2</accession>
<dbReference type="RefSeq" id="WP_191694703.1">
    <property type="nucleotide sequence ID" value="NZ_JACSQN010000008.1"/>
</dbReference>
<dbReference type="InterPro" id="IPR003593">
    <property type="entry name" value="AAA+_ATPase"/>
</dbReference>
<comment type="caution">
    <text evidence="10">The sequence shown here is derived from an EMBL/GenBank/DDBJ whole genome shotgun (WGS) entry which is preliminary data.</text>
</comment>
<feature type="domain" description="ABC transporter" evidence="8">
    <location>
        <begin position="335"/>
        <end position="569"/>
    </location>
</feature>
<feature type="transmembrane region" description="Helical" evidence="7">
    <location>
        <begin position="62"/>
        <end position="85"/>
    </location>
</feature>
<dbReference type="Proteomes" id="UP000626786">
    <property type="component" value="Unassembled WGS sequence"/>
</dbReference>
<evidence type="ECO:0000256" key="2">
    <source>
        <dbReference type="ARBA" id="ARBA00022692"/>
    </source>
</evidence>
<keyword evidence="5 7" id="KW-1133">Transmembrane helix</keyword>
<dbReference type="InterPro" id="IPR017871">
    <property type="entry name" value="ABC_transporter-like_CS"/>
</dbReference>
<dbReference type="InterPro" id="IPR027417">
    <property type="entry name" value="P-loop_NTPase"/>
</dbReference>
<dbReference type="PROSITE" id="PS50893">
    <property type="entry name" value="ABC_TRANSPORTER_2"/>
    <property type="match status" value="1"/>
</dbReference>
<dbReference type="Pfam" id="PF00005">
    <property type="entry name" value="ABC_tran"/>
    <property type="match status" value="1"/>
</dbReference>
<evidence type="ECO:0000256" key="5">
    <source>
        <dbReference type="ARBA" id="ARBA00022989"/>
    </source>
</evidence>
<organism evidence="10 11">
    <name type="scientific">Sporosarcina quadrami</name>
    <dbReference type="NCBI Taxonomy" id="2762234"/>
    <lineage>
        <taxon>Bacteria</taxon>
        <taxon>Bacillati</taxon>
        <taxon>Bacillota</taxon>
        <taxon>Bacilli</taxon>
        <taxon>Bacillales</taxon>
        <taxon>Caryophanaceae</taxon>
        <taxon>Sporosarcina</taxon>
    </lineage>
</organism>
<dbReference type="PANTHER" id="PTHR43394:SF1">
    <property type="entry name" value="ATP-BINDING CASSETTE SUB-FAMILY B MEMBER 10, MITOCHONDRIAL"/>
    <property type="match status" value="1"/>
</dbReference>
<dbReference type="Pfam" id="PF00664">
    <property type="entry name" value="ABC_membrane"/>
    <property type="match status" value="1"/>
</dbReference>
<comment type="subcellular location">
    <subcellularLocation>
        <location evidence="1">Cell membrane</location>
        <topology evidence="1">Multi-pass membrane protein</topology>
    </subcellularLocation>
</comment>
<dbReference type="SUPFAM" id="SSF52540">
    <property type="entry name" value="P-loop containing nucleoside triphosphate hydrolases"/>
    <property type="match status" value="1"/>
</dbReference>
<evidence type="ECO:0000256" key="1">
    <source>
        <dbReference type="ARBA" id="ARBA00004651"/>
    </source>
</evidence>
<dbReference type="EMBL" id="JACSQN010000008">
    <property type="protein sequence ID" value="MBD7984987.1"/>
    <property type="molecule type" value="Genomic_DNA"/>
</dbReference>
<proteinExistence type="predicted"/>